<evidence type="ECO:0008006" key="3">
    <source>
        <dbReference type="Google" id="ProtNLM"/>
    </source>
</evidence>
<dbReference type="InterPro" id="IPR021408">
    <property type="entry name" value="DUF3046"/>
</dbReference>
<keyword evidence="2" id="KW-1185">Reference proteome</keyword>
<dbReference type="AlphaFoldDB" id="A0A7X5QYE7"/>
<protein>
    <recommendedName>
        <fullName evidence="3">DUF3046 domain-containing protein</fullName>
    </recommendedName>
</protein>
<comment type="caution">
    <text evidence="1">The sequence shown here is derived from an EMBL/GenBank/DDBJ whole genome shotgun (WGS) entry which is preliminary data.</text>
</comment>
<dbReference type="EMBL" id="JAAMOX010000001">
    <property type="protein sequence ID" value="NIH52204.1"/>
    <property type="molecule type" value="Genomic_DNA"/>
</dbReference>
<evidence type="ECO:0000313" key="1">
    <source>
        <dbReference type="EMBL" id="NIH52204.1"/>
    </source>
</evidence>
<accession>A0A7X5QYE7</accession>
<reference evidence="1 2" key="1">
    <citation type="submission" date="2020-02" db="EMBL/GenBank/DDBJ databases">
        <title>Sequencing the genomes of 1000 actinobacteria strains.</title>
        <authorList>
            <person name="Klenk H.-P."/>
        </authorList>
    </citation>
    <scope>NUCLEOTIDE SEQUENCE [LARGE SCALE GENOMIC DNA]</scope>
    <source>
        <strain evidence="1 2">DSM 27960</strain>
    </source>
</reference>
<dbReference type="RefSeq" id="WP_386762019.1">
    <property type="nucleotide sequence ID" value="NZ_JAAMOX010000001.1"/>
</dbReference>
<sequence>MSEFRTAVSAEFGEGYGPIVVRDVVMTELGSRSAEQAIEAGVPVADAWEALCREMDVPPERWHGRGLPKK</sequence>
<dbReference type="Pfam" id="PF11248">
    <property type="entry name" value="DUF3046"/>
    <property type="match status" value="1"/>
</dbReference>
<dbReference type="Proteomes" id="UP000541033">
    <property type="component" value="Unassembled WGS sequence"/>
</dbReference>
<evidence type="ECO:0000313" key="2">
    <source>
        <dbReference type="Proteomes" id="UP000541033"/>
    </source>
</evidence>
<name>A0A7X5QYE7_9MICO</name>
<gene>
    <name evidence="1" type="ORF">FHX76_000072</name>
</gene>
<organism evidence="1 2">
    <name type="scientific">Lysinibacter cavernae</name>
    <dbReference type="NCBI Taxonomy" id="1640652"/>
    <lineage>
        <taxon>Bacteria</taxon>
        <taxon>Bacillati</taxon>
        <taxon>Actinomycetota</taxon>
        <taxon>Actinomycetes</taxon>
        <taxon>Micrococcales</taxon>
        <taxon>Microbacteriaceae</taxon>
        <taxon>Lysinibacter</taxon>
    </lineage>
</organism>
<proteinExistence type="predicted"/>